<dbReference type="EMBL" id="CP097510">
    <property type="protein sequence ID" value="URE39823.1"/>
    <property type="molecule type" value="Genomic_DNA"/>
</dbReference>
<dbReference type="AlphaFoldDB" id="A0A9E7HZF6"/>
<accession>A0A9E7HZF6</accession>
<name>A0A9E7HZF6_9LILI</name>
<reference evidence="1" key="1">
    <citation type="submission" date="2022-05" db="EMBL/GenBank/DDBJ databases">
        <title>The Musa troglodytarum L. genome provides insights into the mechanism of non-climacteric behaviour and enrichment of carotenoids.</title>
        <authorList>
            <person name="Wang J."/>
        </authorList>
    </citation>
    <scope>NUCLEOTIDE SEQUENCE</scope>
    <source>
        <tissue evidence="1">Leaf</tissue>
    </source>
</reference>
<dbReference type="Proteomes" id="UP001055439">
    <property type="component" value="Chromosome 8"/>
</dbReference>
<gene>
    <name evidence="1" type="ORF">MUK42_17834</name>
</gene>
<evidence type="ECO:0000313" key="2">
    <source>
        <dbReference type="Proteomes" id="UP001055439"/>
    </source>
</evidence>
<proteinExistence type="predicted"/>
<protein>
    <submittedName>
        <fullName evidence="1">Uncharacterized protein</fullName>
    </submittedName>
</protein>
<sequence length="67" mass="7647">MGHPVKPLPFDSHRLCNLKSCCLMSLKKITTKKRKGCQRSAAPVRKKKEVLILDTVPEKVKLFRVIC</sequence>
<evidence type="ECO:0000313" key="1">
    <source>
        <dbReference type="EMBL" id="URE39823.1"/>
    </source>
</evidence>
<organism evidence="1 2">
    <name type="scientific">Musa troglodytarum</name>
    <name type="common">fe'i banana</name>
    <dbReference type="NCBI Taxonomy" id="320322"/>
    <lineage>
        <taxon>Eukaryota</taxon>
        <taxon>Viridiplantae</taxon>
        <taxon>Streptophyta</taxon>
        <taxon>Embryophyta</taxon>
        <taxon>Tracheophyta</taxon>
        <taxon>Spermatophyta</taxon>
        <taxon>Magnoliopsida</taxon>
        <taxon>Liliopsida</taxon>
        <taxon>Zingiberales</taxon>
        <taxon>Musaceae</taxon>
        <taxon>Musa</taxon>
    </lineage>
</organism>
<keyword evidence="2" id="KW-1185">Reference proteome</keyword>